<name>A0A3B0CN06_9BACL</name>
<dbReference type="SUPFAM" id="SSF51658">
    <property type="entry name" value="Xylose isomerase-like"/>
    <property type="match status" value="1"/>
</dbReference>
<gene>
    <name evidence="2" type="ORF">D7M11_09695</name>
</gene>
<dbReference type="InterPro" id="IPR050312">
    <property type="entry name" value="IolE/XylAMocC-like"/>
</dbReference>
<dbReference type="PANTHER" id="PTHR12110">
    <property type="entry name" value="HYDROXYPYRUVATE ISOMERASE"/>
    <property type="match status" value="1"/>
</dbReference>
<evidence type="ECO:0000259" key="1">
    <source>
        <dbReference type="Pfam" id="PF01261"/>
    </source>
</evidence>
<sequence>MVLNRLGILTDEVYPDDFEKSLDWIVEQGLGHIEVRVVDGVNVSNMSDEQVAAVRAKIDARGLSVTAIASPLYKCALDPTRKVASGDVFGQAEESVEAHHEKLKRVIAIAKMLGAGNIRIFSFWREVEPERHFDEIVGHLKQAAAVAEQEGVMLLQENEPSCNGGFAEEVGHIVRAVNSPAMKALWDPGNEAYGGRPAFPEGYGFIKDVLAHVHIKDAYVLPDGSSRCVPVGSGNVPFIAQLKALQEDGYKGLFTIETHYKPEGGTKEAGSRMTLDALRVLVREAFPSTEGTK</sequence>
<evidence type="ECO:0000313" key="2">
    <source>
        <dbReference type="EMBL" id="RKN85346.1"/>
    </source>
</evidence>
<dbReference type="RefSeq" id="WP_120746998.1">
    <property type="nucleotide sequence ID" value="NZ_RBAH01000005.1"/>
</dbReference>
<dbReference type="InterPro" id="IPR013022">
    <property type="entry name" value="Xyl_isomerase-like_TIM-brl"/>
</dbReference>
<accession>A0A3B0CN06</accession>
<dbReference type="InterPro" id="IPR036237">
    <property type="entry name" value="Xyl_isomerase-like_sf"/>
</dbReference>
<dbReference type="OrthoDB" id="9815124at2"/>
<dbReference type="Proteomes" id="UP000282311">
    <property type="component" value="Unassembled WGS sequence"/>
</dbReference>
<comment type="caution">
    <text evidence="2">The sequence shown here is derived from an EMBL/GenBank/DDBJ whole genome shotgun (WGS) entry which is preliminary data.</text>
</comment>
<dbReference type="Pfam" id="PF01261">
    <property type="entry name" value="AP_endonuc_2"/>
    <property type="match status" value="1"/>
</dbReference>
<organism evidence="2 3">
    <name type="scientific">Paenibacillus ginsengarvi</name>
    <dbReference type="NCBI Taxonomy" id="400777"/>
    <lineage>
        <taxon>Bacteria</taxon>
        <taxon>Bacillati</taxon>
        <taxon>Bacillota</taxon>
        <taxon>Bacilli</taxon>
        <taxon>Bacillales</taxon>
        <taxon>Paenibacillaceae</taxon>
        <taxon>Paenibacillus</taxon>
    </lineage>
</organism>
<proteinExistence type="predicted"/>
<keyword evidence="2" id="KW-0413">Isomerase</keyword>
<dbReference type="AlphaFoldDB" id="A0A3B0CN06"/>
<dbReference type="EMBL" id="RBAH01000005">
    <property type="protein sequence ID" value="RKN85346.1"/>
    <property type="molecule type" value="Genomic_DNA"/>
</dbReference>
<protein>
    <submittedName>
        <fullName evidence="2">Sugar phosphate isomerase/epimerase</fullName>
    </submittedName>
</protein>
<keyword evidence="3" id="KW-1185">Reference proteome</keyword>
<dbReference type="Gene3D" id="3.20.20.150">
    <property type="entry name" value="Divalent-metal-dependent TIM barrel enzymes"/>
    <property type="match status" value="1"/>
</dbReference>
<dbReference type="PANTHER" id="PTHR12110:SF41">
    <property type="entry name" value="INOSOSE DEHYDRATASE"/>
    <property type="match status" value="1"/>
</dbReference>
<reference evidence="2 3" key="1">
    <citation type="journal article" date="2007" name="Int. J. Syst. Evol. Microbiol.">
        <title>Paenibacillus ginsengarvi sp. nov., isolated from soil from ginseng cultivation.</title>
        <authorList>
            <person name="Yoon M.H."/>
            <person name="Ten L.N."/>
            <person name="Im W.T."/>
        </authorList>
    </citation>
    <scope>NUCLEOTIDE SEQUENCE [LARGE SCALE GENOMIC DNA]</scope>
    <source>
        <strain evidence="2 3">KCTC 13059</strain>
    </source>
</reference>
<evidence type="ECO:0000313" key="3">
    <source>
        <dbReference type="Proteomes" id="UP000282311"/>
    </source>
</evidence>
<feature type="domain" description="Xylose isomerase-like TIM barrel" evidence="1">
    <location>
        <begin position="23"/>
        <end position="269"/>
    </location>
</feature>
<dbReference type="GO" id="GO:0016853">
    <property type="term" value="F:isomerase activity"/>
    <property type="evidence" value="ECO:0007669"/>
    <property type="project" value="UniProtKB-KW"/>
</dbReference>